<protein>
    <submittedName>
        <fullName evidence="1">Uncharacterized protein</fullName>
    </submittedName>
</protein>
<reference evidence="1 2" key="1">
    <citation type="submission" date="2016-10" db="EMBL/GenBank/DDBJ databases">
        <authorList>
            <person name="Varghese N."/>
            <person name="Submissions S."/>
        </authorList>
    </citation>
    <scope>NUCLEOTIDE SEQUENCE [LARGE SCALE GENOMIC DNA]</scope>
    <source>
        <strain evidence="1 2">CGMCC 1.6377</strain>
    </source>
</reference>
<evidence type="ECO:0000313" key="2">
    <source>
        <dbReference type="Proteomes" id="UP000323537"/>
    </source>
</evidence>
<dbReference type="OrthoDB" id="312998at2157"/>
<dbReference type="RefSeq" id="WP_149784013.1">
    <property type="nucleotide sequence ID" value="NZ_BAAADP010000003.1"/>
</dbReference>
<dbReference type="EMBL" id="FOPZ01000005">
    <property type="protein sequence ID" value="SFH48761.1"/>
    <property type="molecule type" value="Genomic_DNA"/>
</dbReference>
<evidence type="ECO:0000313" key="1">
    <source>
        <dbReference type="EMBL" id="SFH48761.1"/>
    </source>
</evidence>
<name>A0A1I3AHE4_9EURY</name>
<proteinExistence type="predicted"/>
<organism evidence="1 2">
    <name type="scientific">Halorubrum aquaticum</name>
    <dbReference type="NCBI Taxonomy" id="387340"/>
    <lineage>
        <taxon>Archaea</taxon>
        <taxon>Methanobacteriati</taxon>
        <taxon>Methanobacteriota</taxon>
        <taxon>Stenosarchaea group</taxon>
        <taxon>Halobacteria</taxon>
        <taxon>Halobacteriales</taxon>
        <taxon>Haloferacaceae</taxon>
        <taxon>Halorubrum</taxon>
    </lineage>
</organism>
<accession>A0A1I3AHE4</accession>
<dbReference type="AlphaFoldDB" id="A0A1I3AHE4"/>
<dbReference type="Proteomes" id="UP000323537">
    <property type="component" value="Unassembled WGS sequence"/>
</dbReference>
<sequence>MERRKFVIGVGSLAAGGAAATGTGAFTAAELNGRTATIGVVDDTQGLIGLKAGDSELVTDSGGDTGDELQIDFDTGVNGKDTGVNPNSTYQVGGLGGVPSLDTLPGDPPAEDAAADLAIDTETSIEEEYAFQLLNQSGSDQNVEITYEANDAFPDNASLYMISHYDEPADDNNSALVASSEPDARRASILYTDDPDVNWSTDVDSGHSIEVTIIVEVGEVGSGESLGGTLVVRAGSHDEFTDDPESA</sequence>
<gene>
    <name evidence="1" type="ORF">SAMN04488066_105168</name>
</gene>
<keyword evidence="2" id="KW-1185">Reference proteome</keyword>